<dbReference type="PANTHER" id="PTHR40076:SF1">
    <property type="entry name" value="MEMBRANE PROTEIN"/>
    <property type="match status" value="1"/>
</dbReference>
<name>A0A9D2NV50_9FIRM</name>
<dbReference type="AlphaFoldDB" id="A0A9D2NV50"/>
<dbReference type="EMBL" id="DWWK01000007">
    <property type="protein sequence ID" value="HJC37539.1"/>
    <property type="molecule type" value="Genomic_DNA"/>
</dbReference>
<feature type="transmembrane region" description="Helical" evidence="1">
    <location>
        <begin position="426"/>
        <end position="448"/>
    </location>
</feature>
<dbReference type="Pfam" id="PF06541">
    <property type="entry name" value="ABC_trans_CmpB"/>
    <property type="match status" value="1"/>
</dbReference>
<keyword evidence="1" id="KW-0812">Transmembrane</keyword>
<dbReference type="Pfam" id="PF06161">
    <property type="entry name" value="DUF975"/>
    <property type="match status" value="1"/>
</dbReference>
<evidence type="ECO:0000313" key="2">
    <source>
        <dbReference type="EMBL" id="HJC37539.1"/>
    </source>
</evidence>
<keyword evidence="1" id="KW-1133">Transmembrane helix</keyword>
<protein>
    <submittedName>
        <fullName evidence="2">DUF975 family protein</fullName>
    </submittedName>
</protein>
<feature type="transmembrane region" description="Helical" evidence="1">
    <location>
        <begin position="128"/>
        <end position="150"/>
    </location>
</feature>
<sequence>MWKQKTLKKKVRTALKQNYWTVVSVCFLIALLTSAYPASTTFVGSHAVNPDSTLLIAGPFSPDSSNSGVISETFQNFLGDTAVSDFFASDHAYPVDLLIDLFSPGISVVISLLRSVNSYIAENWNASTFFLILGVFTALSYQLLVSNLLIVGEKRFFLEQHSYRKTPISKIFCLYKLRCLAGPVWIMFCRSLFQALWNLTVIGGLIKFYEYRMIPFILAENPKISRKNAFFLSRQLMNHNKWKLFRLHLSFLGWKILSILSFGILDLAFVNPYLTGCEAELYLTLRRNYVLSRSPRYEFLNDSYLEHVPSEDELLISKALYDDSRGPYTKISYFAPEQYPVFLFSVQPPFSAVRSPVKANRKYSFLSLVFLFHAFSLLGYAGEVLIQLITNGSLPDLPMPFAPWLPIYGLYGVLILLIVKHFYEKPALVFLLNFIIYTVLEYLVSLAGELWLGCRLWDYSGYFLNLNGRVYVGGSVSVAMLGCAFLYYLAPRLTDLFLKLKKDLRILLCIVLSVLFIAAAVLSMLHYL</sequence>
<dbReference type="PANTHER" id="PTHR40076">
    <property type="entry name" value="MEMBRANE PROTEIN-RELATED"/>
    <property type="match status" value="1"/>
</dbReference>
<organism evidence="2 3">
    <name type="scientific">Candidatus Mediterraneibacter faecigallinarum</name>
    <dbReference type="NCBI Taxonomy" id="2838669"/>
    <lineage>
        <taxon>Bacteria</taxon>
        <taxon>Bacillati</taxon>
        <taxon>Bacillota</taxon>
        <taxon>Clostridia</taxon>
        <taxon>Lachnospirales</taxon>
        <taxon>Lachnospiraceae</taxon>
        <taxon>Mediterraneibacter</taxon>
    </lineage>
</organism>
<feature type="transmembrane region" description="Helical" evidence="1">
    <location>
        <begin position="184"/>
        <end position="206"/>
    </location>
</feature>
<proteinExistence type="predicted"/>
<evidence type="ECO:0000256" key="1">
    <source>
        <dbReference type="SAM" id="Phobius"/>
    </source>
</evidence>
<reference evidence="2" key="1">
    <citation type="journal article" date="2021" name="PeerJ">
        <title>Extensive microbial diversity within the chicken gut microbiome revealed by metagenomics and culture.</title>
        <authorList>
            <person name="Gilroy R."/>
            <person name="Ravi A."/>
            <person name="Getino M."/>
            <person name="Pursley I."/>
            <person name="Horton D.L."/>
            <person name="Alikhan N.F."/>
            <person name="Baker D."/>
            <person name="Gharbi K."/>
            <person name="Hall N."/>
            <person name="Watson M."/>
            <person name="Adriaenssens E.M."/>
            <person name="Foster-Nyarko E."/>
            <person name="Jarju S."/>
            <person name="Secka A."/>
            <person name="Antonio M."/>
            <person name="Oren A."/>
            <person name="Chaudhuri R.R."/>
            <person name="La Ragione R."/>
            <person name="Hildebrand F."/>
            <person name="Pallen M.J."/>
        </authorList>
    </citation>
    <scope>NUCLEOTIDE SEQUENCE</scope>
    <source>
        <strain evidence="2">ChiGjej1B1-1692</strain>
    </source>
</reference>
<dbReference type="InterPro" id="IPR010540">
    <property type="entry name" value="CmpB_TMEM229"/>
</dbReference>
<dbReference type="Proteomes" id="UP000823894">
    <property type="component" value="Unassembled WGS sequence"/>
</dbReference>
<feature type="transmembrane region" description="Helical" evidence="1">
    <location>
        <begin position="401"/>
        <end position="419"/>
    </location>
</feature>
<feature type="transmembrane region" description="Helical" evidence="1">
    <location>
        <begin position="506"/>
        <end position="527"/>
    </location>
</feature>
<keyword evidence="1" id="KW-0472">Membrane</keyword>
<dbReference type="InterPro" id="IPR010380">
    <property type="entry name" value="DUF975"/>
</dbReference>
<feature type="transmembrane region" description="Helical" evidence="1">
    <location>
        <begin position="97"/>
        <end position="116"/>
    </location>
</feature>
<evidence type="ECO:0000313" key="3">
    <source>
        <dbReference type="Proteomes" id="UP000823894"/>
    </source>
</evidence>
<accession>A0A9D2NV50</accession>
<feature type="transmembrane region" description="Helical" evidence="1">
    <location>
        <begin position="468"/>
        <end position="490"/>
    </location>
</feature>
<gene>
    <name evidence="2" type="ORF">H9757_00510</name>
</gene>
<feature type="transmembrane region" description="Helical" evidence="1">
    <location>
        <begin position="363"/>
        <end position="381"/>
    </location>
</feature>
<reference evidence="2" key="2">
    <citation type="submission" date="2021-04" db="EMBL/GenBank/DDBJ databases">
        <authorList>
            <person name="Gilroy R."/>
        </authorList>
    </citation>
    <scope>NUCLEOTIDE SEQUENCE</scope>
    <source>
        <strain evidence="2">ChiGjej1B1-1692</strain>
    </source>
</reference>
<comment type="caution">
    <text evidence="2">The sequence shown here is derived from an EMBL/GenBank/DDBJ whole genome shotgun (WGS) entry which is preliminary data.</text>
</comment>